<dbReference type="UniPathway" id="UPA00048">
    <property type="reaction ID" value="UER00073"/>
</dbReference>
<dbReference type="FunFam" id="3.20.10.10:FF:000002">
    <property type="entry name" value="D-alanine aminotransferase"/>
    <property type="match status" value="1"/>
</dbReference>
<name>A0A4P1KA88_9CAUL</name>
<dbReference type="InterPro" id="IPR043132">
    <property type="entry name" value="BCAT-like_C"/>
</dbReference>
<comment type="function">
    <text evidence="2 17">Acts on leucine, isoleucine and valine.</text>
</comment>
<gene>
    <name evidence="18" type="primary">ilvE_1</name>
    <name evidence="17" type="synonym">ilvE</name>
    <name evidence="18" type="ORF">NCTC9239_02409</name>
</gene>
<protein>
    <recommendedName>
        <fullName evidence="17">Branched-chain-amino-acid aminotransferase</fullName>
        <shortName evidence="17">BCAT</shortName>
        <ecNumber evidence="17">2.6.1.42</ecNumber>
    </recommendedName>
</protein>
<comment type="cofactor">
    <cofactor evidence="1 16">
        <name>pyridoxal 5'-phosphate</name>
        <dbReference type="ChEBI" id="CHEBI:597326"/>
    </cofactor>
</comment>
<dbReference type="GO" id="GO:0009098">
    <property type="term" value="P:L-leucine biosynthetic process"/>
    <property type="evidence" value="ECO:0007669"/>
    <property type="project" value="UniProtKB-UniPathway"/>
</dbReference>
<dbReference type="EMBL" id="LR588407">
    <property type="protein sequence ID" value="VTO17378.1"/>
    <property type="molecule type" value="Genomic_DNA"/>
</dbReference>
<comment type="catalytic activity">
    <reaction evidence="13 17">
        <text>L-isoleucine + 2-oxoglutarate = (S)-3-methyl-2-oxopentanoate + L-glutamate</text>
        <dbReference type="Rhea" id="RHEA:24801"/>
        <dbReference type="ChEBI" id="CHEBI:16810"/>
        <dbReference type="ChEBI" id="CHEBI:29985"/>
        <dbReference type="ChEBI" id="CHEBI:35146"/>
        <dbReference type="ChEBI" id="CHEBI:58045"/>
        <dbReference type="EC" id="2.6.1.42"/>
    </reaction>
</comment>
<dbReference type="InterPro" id="IPR036038">
    <property type="entry name" value="Aminotransferase-like"/>
</dbReference>
<dbReference type="Pfam" id="PF01063">
    <property type="entry name" value="Aminotran_4"/>
    <property type="match status" value="1"/>
</dbReference>
<evidence type="ECO:0000256" key="2">
    <source>
        <dbReference type="ARBA" id="ARBA00003109"/>
    </source>
</evidence>
<dbReference type="Proteomes" id="UP000309952">
    <property type="component" value="Chromosome"/>
</dbReference>
<comment type="pathway">
    <text evidence="5 17">Amino-acid biosynthesis; L-leucine biosynthesis; L-leucine from 3-methyl-2-oxobutanoate: step 4/4.</text>
</comment>
<evidence type="ECO:0000256" key="8">
    <source>
        <dbReference type="ARBA" id="ARBA00022605"/>
    </source>
</evidence>
<dbReference type="InterPro" id="IPR005785">
    <property type="entry name" value="B_amino_transI"/>
</dbReference>
<dbReference type="KEGG" id="bvy:NCTC9239_02409"/>
<dbReference type="GO" id="GO:0009097">
    <property type="term" value="P:isoleucine biosynthetic process"/>
    <property type="evidence" value="ECO:0007669"/>
    <property type="project" value="UniProtKB-UniPathway"/>
</dbReference>
<evidence type="ECO:0000256" key="12">
    <source>
        <dbReference type="ARBA" id="ARBA00048212"/>
    </source>
</evidence>
<evidence type="ECO:0000256" key="5">
    <source>
        <dbReference type="ARBA" id="ARBA00005072"/>
    </source>
</evidence>
<dbReference type="NCBIfam" id="NF005146">
    <property type="entry name" value="PRK06606.1"/>
    <property type="match status" value="1"/>
</dbReference>
<dbReference type="InterPro" id="IPR001544">
    <property type="entry name" value="Aminotrans_IV"/>
</dbReference>
<evidence type="ECO:0000256" key="17">
    <source>
        <dbReference type="RuleBase" id="RU364094"/>
    </source>
</evidence>
<dbReference type="InterPro" id="IPR050571">
    <property type="entry name" value="Class-IV_PLP-Dep_Aminotrnsfr"/>
</dbReference>
<dbReference type="GO" id="GO:0052656">
    <property type="term" value="F:L-isoleucine-2-oxoglutarate transaminase activity"/>
    <property type="evidence" value="ECO:0007669"/>
    <property type="project" value="RHEA"/>
</dbReference>
<dbReference type="GO" id="GO:0052655">
    <property type="term" value="F:L-valine-2-oxoglutarate transaminase activity"/>
    <property type="evidence" value="ECO:0007669"/>
    <property type="project" value="RHEA"/>
</dbReference>
<dbReference type="GO" id="GO:0052654">
    <property type="term" value="F:L-leucine-2-oxoglutarate transaminase activity"/>
    <property type="evidence" value="ECO:0007669"/>
    <property type="project" value="RHEA"/>
</dbReference>
<evidence type="ECO:0000256" key="16">
    <source>
        <dbReference type="RuleBase" id="RU004516"/>
    </source>
</evidence>
<sequence length="292" mass="32515">MAFVPFDDRDGWIWFDGEFVPWREAKTHVLTHGLHYGSSVFEGERMYGGEIFKLTAHSERLKRSAELLDFEIPYSVAEIDAACKETCARNGLIDCYIRPVAYLGPEQLSVTAKNSKVHLAIAAWEWPSYFDPEVKKKGIALEWAKWRRPDPATAPSTAKAAGLYMICTMSKTAAEKRGFADALMLDWRGYVAEATGANVFFVRNGALHTPRVDHILNGITRQTVIEMAQARGIEVIVRDILPEELGDFSECFLTGSAAEVTPVGQVGDYRFTPGALSLSLMDDYGKLVRGQL</sequence>
<keyword evidence="19" id="KW-1185">Reference proteome</keyword>
<reference evidence="18 19" key="1">
    <citation type="submission" date="2019-04" db="EMBL/GenBank/DDBJ databases">
        <authorList>
            <consortium name="Pathogen Informatics"/>
        </authorList>
    </citation>
    <scope>NUCLEOTIDE SEQUENCE [LARGE SCALE GENOMIC DNA]</scope>
    <source>
        <strain evidence="18 19">NCTC9239</strain>
    </source>
</reference>
<accession>A0A4P1KA88</accession>
<dbReference type="InterPro" id="IPR018300">
    <property type="entry name" value="Aminotrans_IV_CS"/>
</dbReference>
<evidence type="ECO:0000256" key="15">
    <source>
        <dbReference type="RuleBase" id="RU004106"/>
    </source>
</evidence>
<comment type="pathway">
    <text evidence="3 17">Amino-acid biosynthesis; L-isoleucine biosynthesis; L-isoleucine from 2-oxobutanoate: step 4/4.</text>
</comment>
<evidence type="ECO:0000256" key="10">
    <source>
        <dbReference type="ARBA" id="ARBA00022898"/>
    </source>
</evidence>
<dbReference type="GO" id="GO:0009099">
    <property type="term" value="P:L-valine biosynthetic process"/>
    <property type="evidence" value="ECO:0007669"/>
    <property type="project" value="UniProtKB-UniPathway"/>
</dbReference>
<keyword evidence="10 16" id="KW-0663">Pyridoxal phosphate</keyword>
<dbReference type="NCBIfam" id="TIGR01122">
    <property type="entry name" value="ilvE_I"/>
    <property type="match status" value="1"/>
</dbReference>
<dbReference type="SUPFAM" id="SSF56752">
    <property type="entry name" value="D-aminoacid aminotransferase-like PLP-dependent enzymes"/>
    <property type="match status" value="1"/>
</dbReference>
<evidence type="ECO:0000256" key="11">
    <source>
        <dbReference type="ARBA" id="ARBA00023304"/>
    </source>
</evidence>
<dbReference type="EC" id="2.6.1.42" evidence="17"/>
<keyword evidence="8 17" id="KW-0028">Amino-acid biosynthesis</keyword>
<evidence type="ECO:0000256" key="13">
    <source>
        <dbReference type="ARBA" id="ARBA00048798"/>
    </source>
</evidence>
<comment type="pathway">
    <text evidence="4 17">Amino-acid biosynthesis; L-valine biosynthesis; L-valine from pyruvate: step 4/4.</text>
</comment>
<evidence type="ECO:0000256" key="7">
    <source>
        <dbReference type="ARBA" id="ARBA00022576"/>
    </source>
</evidence>
<keyword evidence="7 17" id="KW-0032">Aminotransferase</keyword>
<dbReference type="RefSeq" id="WP_138141750.1">
    <property type="nucleotide sequence ID" value="NZ_LR588407.1"/>
</dbReference>
<evidence type="ECO:0000256" key="4">
    <source>
        <dbReference type="ARBA" id="ARBA00004931"/>
    </source>
</evidence>
<dbReference type="PANTHER" id="PTHR42743:SF11">
    <property type="entry name" value="AMINODEOXYCHORISMATE LYASE"/>
    <property type="match status" value="1"/>
</dbReference>
<dbReference type="PROSITE" id="PS00770">
    <property type="entry name" value="AA_TRANSFER_CLASS_4"/>
    <property type="match status" value="1"/>
</dbReference>
<dbReference type="AlphaFoldDB" id="A0A4P1KA88"/>
<comment type="catalytic activity">
    <reaction evidence="14 17">
        <text>L-leucine + 2-oxoglutarate = 4-methyl-2-oxopentanoate + L-glutamate</text>
        <dbReference type="Rhea" id="RHEA:18321"/>
        <dbReference type="ChEBI" id="CHEBI:16810"/>
        <dbReference type="ChEBI" id="CHEBI:17865"/>
        <dbReference type="ChEBI" id="CHEBI:29985"/>
        <dbReference type="ChEBI" id="CHEBI:57427"/>
        <dbReference type="EC" id="2.6.1.42"/>
    </reaction>
</comment>
<organism evidence="18 19">
    <name type="scientific">Brevundimonas vancanneytii</name>
    <dbReference type="NCBI Taxonomy" id="1325724"/>
    <lineage>
        <taxon>Bacteria</taxon>
        <taxon>Pseudomonadati</taxon>
        <taxon>Pseudomonadota</taxon>
        <taxon>Alphaproteobacteria</taxon>
        <taxon>Caulobacterales</taxon>
        <taxon>Caulobacteraceae</taxon>
        <taxon>Brevundimonas</taxon>
    </lineage>
</organism>
<evidence type="ECO:0000256" key="6">
    <source>
        <dbReference type="ARBA" id="ARBA00009320"/>
    </source>
</evidence>
<evidence type="ECO:0000256" key="3">
    <source>
        <dbReference type="ARBA" id="ARBA00004824"/>
    </source>
</evidence>
<evidence type="ECO:0000256" key="14">
    <source>
        <dbReference type="ARBA" id="ARBA00049229"/>
    </source>
</evidence>
<proteinExistence type="inferred from homology"/>
<evidence type="ECO:0000313" key="18">
    <source>
        <dbReference type="EMBL" id="VTO17378.1"/>
    </source>
</evidence>
<comment type="catalytic activity">
    <reaction evidence="12 17">
        <text>L-valine + 2-oxoglutarate = 3-methyl-2-oxobutanoate + L-glutamate</text>
        <dbReference type="Rhea" id="RHEA:24813"/>
        <dbReference type="ChEBI" id="CHEBI:11851"/>
        <dbReference type="ChEBI" id="CHEBI:16810"/>
        <dbReference type="ChEBI" id="CHEBI:29985"/>
        <dbReference type="ChEBI" id="CHEBI:57762"/>
        <dbReference type="EC" id="2.6.1.42"/>
    </reaction>
</comment>
<dbReference type="PANTHER" id="PTHR42743">
    <property type="entry name" value="AMINO-ACID AMINOTRANSFERASE"/>
    <property type="match status" value="1"/>
</dbReference>
<evidence type="ECO:0000313" key="19">
    <source>
        <dbReference type="Proteomes" id="UP000309952"/>
    </source>
</evidence>
<keyword evidence="9 17" id="KW-0808">Transferase</keyword>
<comment type="similarity">
    <text evidence="6 15">Belongs to the class-IV pyridoxal-phosphate-dependent aminotransferase family.</text>
</comment>
<evidence type="ECO:0000256" key="1">
    <source>
        <dbReference type="ARBA" id="ARBA00001933"/>
    </source>
</evidence>
<keyword evidence="11 17" id="KW-0100">Branched-chain amino acid biosynthesis</keyword>
<dbReference type="UniPathway" id="UPA00047">
    <property type="reaction ID" value="UER00058"/>
</dbReference>
<evidence type="ECO:0000256" key="9">
    <source>
        <dbReference type="ARBA" id="ARBA00022679"/>
    </source>
</evidence>
<dbReference type="Gene3D" id="3.30.470.10">
    <property type="match status" value="1"/>
</dbReference>
<dbReference type="NCBIfam" id="NF005726">
    <property type="entry name" value="PRK07544.1"/>
    <property type="match status" value="1"/>
</dbReference>
<dbReference type="UniPathway" id="UPA00049">
    <property type="reaction ID" value="UER00062"/>
</dbReference>
<dbReference type="InterPro" id="IPR043131">
    <property type="entry name" value="BCAT-like_N"/>
</dbReference>
<dbReference type="Gene3D" id="3.20.10.10">
    <property type="entry name" value="D-amino Acid Aminotransferase, subunit A, domain 2"/>
    <property type="match status" value="1"/>
</dbReference>